<feature type="region of interest" description="Disordered" evidence="1">
    <location>
        <begin position="432"/>
        <end position="453"/>
    </location>
</feature>
<keyword evidence="2" id="KW-0812">Transmembrane</keyword>
<name>A0A6L2MQS9_TANCI</name>
<dbReference type="EMBL" id="BKCJ010007252">
    <property type="protein sequence ID" value="GEU76308.1"/>
    <property type="molecule type" value="Genomic_DNA"/>
</dbReference>
<feature type="transmembrane region" description="Helical" evidence="2">
    <location>
        <begin position="382"/>
        <end position="401"/>
    </location>
</feature>
<keyword evidence="2" id="KW-0472">Membrane</keyword>
<evidence type="ECO:0000256" key="2">
    <source>
        <dbReference type="SAM" id="Phobius"/>
    </source>
</evidence>
<dbReference type="Pfam" id="PF03732">
    <property type="entry name" value="Retrotrans_gag"/>
    <property type="match status" value="1"/>
</dbReference>
<dbReference type="AlphaFoldDB" id="A0A6L2MQS9"/>
<protein>
    <recommendedName>
        <fullName evidence="3">Retrotransposon gag domain-containing protein</fullName>
    </recommendedName>
</protein>
<dbReference type="InterPro" id="IPR005162">
    <property type="entry name" value="Retrotrans_gag_dom"/>
</dbReference>
<keyword evidence="2" id="KW-1133">Transmembrane helix</keyword>
<organism evidence="4">
    <name type="scientific">Tanacetum cinerariifolium</name>
    <name type="common">Dalmatian daisy</name>
    <name type="synonym">Chrysanthemum cinerariifolium</name>
    <dbReference type="NCBI Taxonomy" id="118510"/>
    <lineage>
        <taxon>Eukaryota</taxon>
        <taxon>Viridiplantae</taxon>
        <taxon>Streptophyta</taxon>
        <taxon>Embryophyta</taxon>
        <taxon>Tracheophyta</taxon>
        <taxon>Spermatophyta</taxon>
        <taxon>Magnoliopsida</taxon>
        <taxon>eudicotyledons</taxon>
        <taxon>Gunneridae</taxon>
        <taxon>Pentapetalae</taxon>
        <taxon>asterids</taxon>
        <taxon>campanulids</taxon>
        <taxon>Asterales</taxon>
        <taxon>Asteraceae</taxon>
        <taxon>Asteroideae</taxon>
        <taxon>Anthemideae</taxon>
        <taxon>Anthemidinae</taxon>
        <taxon>Tanacetum</taxon>
    </lineage>
</organism>
<feature type="domain" description="Retrotransposon gag" evidence="3">
    <location>
        <begin position="91"/>
        <end position="174"/>
    </location>
</feature>
<reference evidence="4" key="1">
    <citation type="journal article" date="2019" name="Sci. Rep.">
        <title>Draft genome of Tanacetum cinerariifolium, the natural source of mosquito coil.</title>
        <authorList>
            <person name="Yamashiro T."/>
            <person name="Shiraishi A."/>
            <person name="Satake H."/>
            <person name="Nakayama K."/>
        </authorList>
    </citation>
    <scope>NUCLEOTIDE SEQUENCE</scope>
</reference>
<evidence type="ECO:0000313" key="4">
    <source>
        <dbReference type="EMBL" id="GEU76308.1"/>
    </source>
</evidence>
<feature type="transmembrane region" description="Helical" evidence="2">
    <location>
        <begin position="307"/>
        <end position="328"/>
    </location>
</feature>
<evidence type="ECO:0000259" key="3">
    <source>
        <dbReference type="Pfam" id="PF03732"/>
    </source>
</evidence>
<feature type="compositionally biased region" description="Polar residues" evidence="1">
    <location>
        <begin position="570"/>
        <end position="580"/>
    </location>
</feature>
<sequence>MSKSENHVPTPDGSVIRNTTGKRSKQMADGPLRLRYGYPETSHHGNPTGTYVFTRLGERERVFFTRLGNVKIYDETCDLEDHANMVPHVQLYLMGTARTWFDELPPESIDNFVELQKAFLAYFLLQKKYIKYPIESHHIEQREGESAEAFMDRFKDESFYLKGVSECLKIFRFMHVIINLDLIKWLNDNITKYVDAMMSVTMTFLRGELEIKEHPTSDWMNFMVVRSPCPYNGIIERPEIKKNQAVPSSVVNNGLGGRYITGEEYDKVFNHLKMLNAPFEGKVFTYAKQVKPYVKVSLIPVTVSTTWYRLLLLVIFSAALHGWYYMVFVTTVGEEYDKVFNHLKMLNAPFEGKVFTCAKQVKPYCNHSKGDMKMKAKSSSSVIFSAALHGWYYMVFVTTVGEEYDKVFNHLKMLNAPFEGKVFTCAKQVKPYTQKPRKPKRKDTQVPQPSDPTNIVVDEAVHKELGDRLVGLTARVESSDNEANFIEDASKQERRIDDIEADENITLVSVQDDADREMFDTDKDLGGEEVFVEEVVADKEEIDEVTLVQAFTELKTSKPKAKRIVLQEPNDSTTTTTIPKQKSKDKGKGIMLEEPVKSKKKDQIRLDEETALRIQAKINADYQLAERLQVEDQEELFDAKKVTLFMQLLEKRRKFYAAKRAEEKRNKPPTQAQQRKIMCTYLKNMEGYTLK</sequence>
<feature type="region of interest" description="Disordered" evidence="1">
    <location>
        <begin position="570"/>
        <end position="594"/>
    </location>
</feature>
<gene>
    <name evidence="4" type="ORF">Tci_048286</name>
</gene>
<proteinExistence type="predicted"/>
<feature type="region of interest" description="Disordered" evidence="1">
    <location>
        <begin position="1"/>
        <end position="43"/>
    </location>
</feature>
<comment type="caution">
    <text evidence="4">The sequence shown here is derived from an EMBL/GenBank/DDBJ whole genome shotgun (WGS) entry which is preliminary data.</text>
</comment>
<evidence type="ECO:0000256" key="1">
    <source>
        <dbReference type="SAM" id="MobiDB-lite"/>
    </source>
</evidence>
<accession>A0A6L2MQS9</accession>